<dbReference type="InterPro" id="IPR029062">
    <property type="entry name" value="Class_I_gatase-like"/>
</dbReference>
<dbReference type="OrthoDB" id="543156at2759"/>
<evidence type="ECO:0000259" key="1">
    <source>
        <dbReference type="Pfam" id="PF01965"/>
    </source>
</evidence>
<evidence type="ECO:0000313" key="2">
    <source>
        <dbReference type="EMBL" id="KAF2758385.1"/>
    </source>
</evidence>
<evidence type="ECO:0000313" key="3">
    <source>
        <dbReference type="Proteomes" id="UP000799437"/>
    </source>
</evidence>
<proteinExistence type="predicted"/>
<feature type="domain" description="DJ-1/PfpI" evidence="1">
    <location>
        <begin position="15"/>
        <end position="186"/>
    </location>
</feature>
<keyword evidence="3" id="KW-1185">Reference proteome</keyword>
<gene>
    <name evidence="2" type="ORF">EJ05DRAFT_475708</name>
</gene>
<dbReference type="SUPFAM" id="SSF52317">
    <property type="entry name" value="Class I glutamine amidotransferase-like"/>
    <property type="match status" value="1"/>
</dbReference>
<dbReference type="InterPro" id="IPR052158">
    <property type="entry name" value="INH-QAR"/>
</dbReference>
<dbReference type="EMBL" id="ML996571">
    <property type="protein sequence ID" value="KAF2758385.1"/>
    <property type="molecule type" value="Genomic_DNA"/>
</dbReference>
<dbReference type="PANTHER" id="PTHR43130:SF15">
    <property type="entry name" value="THIJ_PFPI FAMILY PROTEIN (AFU_ORTHOLOGUE AFUA_5G14240)"/>
    <property type="match status" value="1"/>
</dbReference>
<dbReference type="AlphaFoldDB" id="A0A6A6W761"/>
<reference evidence="2" key="1">
    <citation type="journal article" date="2020" name="Stud. Mycol.">
        <title>101 Dothideomycetes genomes: a test case for predicting lifestyles and emergence of pathogens.</title>
        <authorList>
            <person name="Haridas S."/>
            <person name="Albert R."/>
            <person name="Binder M."/>
            <person name="Bloem J."/>
            <person name="Labutti K."/>
            <person name="Salamov A."/>
            <person name="Andreopoulos B."/>
            <person name="Baker S."/>
            <person name="Barry K."/>
            <person name="Bills G."/>
            <person name="Bluhm B."/>
            <person name="Cannon C."/>
            <person name="Castanera R."/>
            <person name="Culley D."/>
            <person name="Daum C."/>
            <person name="Ezra D."/>
            <person name="Gonzalez J."/>
            <person name="Henrissat B."/>
            <person name="Kuo A."/>
            <person name="Liang C."/>
            <person name="Lipzen A."/>
            <person name="Lutzoni F."/>
            <person name="Magnuson J."/>
            <person name="Mondo S."/>
            <person name="Nolan M."/>
            <person name="Ohm R."/>
            <person name="Pangilinan J."/>
            <person name="Park H.-J."/>
            <person name="Ramirez L."/>
            <person name="Alfaro M."/>
            <person name="Sun H."/>
            <person name="Tritt A."/>
            <person name="Yoshinaga Y."/>
            <person name="Zwiers L.-H."/>
            <person name="Turgeon B."/>
            <person name="Goodwin S."/>
            <person name="Spatafora J."/>
            <person name="Crous P."/>
            <person name="Grigoriev I."/>
        </authorList>
    </citation>
    <scope>NUCLEOTIDE SEQUENCE</scope>
    <source>
        <strain evidence="2">CBS 121739</strain>
    </source>
</reference>
<dbReference type="CDD" id="cd03139">
    <property type="entry name" value="GATase1_PfpI_2"/>
    <property type="match status" value="1"/>
</dbReference>
<protein>
    <submittedName>
        <fullName evidence="2">Class I glutamine amidotransferase-like protein</fullName>
    </submittedName>
</protein>
<name>A0A6A6W761_9PEZI</name>
<dbReference type="InterPro" id="IPR002818">
    <property type="entry name" value="DJ-1/PfpI"/>
</dbReference>
<organism evidence="2 3">
    <name type="scientific">Pseudovirgaria hyperparasitica</name>
    <dbReference type="NCBI Taxonomy" id="470096"/>
    <lineage>
        <taxon>Eukaryota</taxon>
        <taxon>Fungi</taxon>
        <taxon>Dikarya</taxon>
        <taxon>Ascomycota</taxon>
        <taxon>Pezizomycotina</taxon>
        <taxon>Dothideomycetes</taxon>
        <taxon>Dothideomycetes incertae sedis</taxon>
        <taxon>Acrospermales</taxon>
        <taxon>Acrospermaceae</taxon>
        <taxon>Pseudovirgaria</taxon>
    </lineage>
</organism>
<dbReference type="RefSeq" id="XP_033600836.1">
    <property type="nucleotide sequence ID" value="XM_033743868.1"/>
</dbReference>
<dbReference type="Gene3D" id="3.40.50.880">
    <property type="match status" value="1"/>
</dbReference>
<dbReference type="Pfam" id="PF01965">
    <property type="entry name" value="DJ-1_PfpI"/>
    <property type="match status" value="1"/>
</dbReference>
<dbReference type="PANTHER" id="PTHR43130">
    <property type="entry name" value="ARAC-FAMILY TRANSCRIPTIONAL REGULATOR"/>
    <property type="match status" value="1"/>
</dbReference>
<sequence>MASPSTSTTPPPTKYAVVLFPGFQALDVFGPLDILNTLSRTHPLSLSLLAATMDPVSTNTSDASAFSEAILPTHTFATAPSDIEVLLVPGGSGTRDAANIAPAVQFVADVFPQLQYLVTVCTGSALVAKTGVLNGRRATTNKKAWTWATSQGPAVHWVAKARWVTDGKIWSSSGVAAGIDVTYAFVAAMYGDDMAQELADGVEYVRNTDASNDPFAERWGVVQPQPQPE</sequence>
<dbReference type="GeneID" id="54484922"/>
<dbReference type="Proteomes" id="UP000799437">
    <property type="component" value="Unassembled WGS sequence"/>
</dbReference>
<keyword evidence="2" id="KW-0315">Glutamine amidotransferase</keyword>
<accession>A0A6A6W761</accession>